<evidence type="ECO:0000256" key="1">
    <source>
        <dbReference type="SAM" id="MobiDB-lite"/>
    </source>
</evidence>
<feature type="compositionally biased region" description="Low complexity" evidence="1">
    <location>
        <begin position="389"/>
        <end position="407"/>
    </location>
</feature>
<feature type="region of interest" description="Disordered" evidence="1">
    <location>
        <begin position="369"/>
        <end position="423"/>
    </location>
</feature>
<dbReference type="EMBL" id="KV784384">
    <property type="protein sequence ID" value="OEU07715.1"/>
    <property type="molecule type" value="Genomic_DNA"/>
</dbReference>
<reference evidence="3 4" key="1">
    <citation type="submission" date="2016-09" db="EMBL/GenBank/DDBJ databases">
        <title>Extensive genetic diversity and differential bi-allelic expression allows diatom success in the polar Southern Ocean.</title>
        <authorList>
            <consortium name="DOE Joint Genome Institute"/>
            <person name="Mock T."/>
            <person name="Otillar R.P."/>
            <person name="Strauss J."/>
            <person name="Dupont C."/>
            <person name="Frickenhaus S."/>
            <person name="Maumus F."/>
            <person name="Mcmullan M."/>
            <person name="Sanges R."/>
            <person name="Schmutz J."/>
            <person name="Toseland A."/>
            <person name="Valas R."/>
            <person name="Veluchamy A."/>
            <person name="Ward B.J."/>
            <person name="Allen A."/>
            <person name="Barry K."/>
            <person name="Falciatore A."/>
            <person name="Ferrante M."/>
            <person name="Fortunato A.E."/>
            <person name="Gloeckner G."/>
            <person name="Gruber A."/>
            <person name="Hipkin R."/>
            <person name="Janech M."/>
            <person name="Kroth P."/>
            <person name="Leese F."/>
            <person name="Lindquist E."/>
            <person name="Lyon B.R."/>
            <person name="Martin J."/>
            <person name="Mayer C."/>
            <person name="Parker M."/>
            <person name="Quesneville H."/>
            <person name="Raymond J."/>
            <person name="Uhlig C."/>
            <person name="Valentin K.U."/>
            <person name="Worden A.Z."/>
            <person name="Armbrust E.V."/>
            <person name="Bowler C."/>
            <person name="Green B."/>
            <person name="Moulton V."/>
            <person name="Van Oosterhout C."/>
            <person name="Grigoriev I."/>
        </authorList>
    </citation>
    <scope>NUCLEOTIDE SEQUENCE [LARGE SCALE GENOMIC DNA]</scope>
    <source>
        <strain evidence="3 4">CCMP1102</strain>
    </source>
</reference>
<evidence type="ECO:0000313" key="3">
    <source>
        <dbReference type="EMBL" id="OEU07715.1"/>
    </source>
</evidence>
<feature type="transmembrane region" description="Helical" evidence="2">
    <location>
        <begin position="187"/>
        <end position="206"/>
    </location>
</feature>
<feature type="compositionally biased region" description="Low complexity" evidence="1">
    <location>
        <begin position="584"/>
        <end position="603"/>
    </location>
</feature>
<dbReference type="KEGG" id="fcy:FRACYDRAFT_250738"/>
<organism evidence="3 4">
    <name type="scientific">Fragilariopsis cylindrus CCMP1102</name>
    <dbReference type="NCBI Taxonomy" id="635003"/>
    <lineage>
        <taxon>Eukaryota</taxon>
        <taxon>Sar</taxon>
        <taxon>Stramenopiles</taxon>
        <taxon>Ochrophyta</taxon>
        <taxon>Bacillariophyta</taxon>
        <taxon>Bacillariophyceae</taxon>
        <taxon>Bacillariophycidae</taxon>
        <taxon>Bacillariales</taxon>
        <taxon>Bacillariaceae</taxon>
        <taxon>Fragilariopsis</taxon>
    </lineage>
</organism>
<feature type="region of interest" description="Disordered" evidence="1">
    <location>
        <begin position="584"/>
        <end position="611"/>
    </location>
</feature>
<accession>A0A1E7EPA2</accession>
<name>A0A1E7EPA2_9STRA</name>
<keyword evidence="4" id="KW-1185">Reference proteome</keyword>
<feature type="region of interest" description="Disordered" evidence="1">
    <location>
        <begin position="1"/>
        <end position="87"/>
    </location>
</feature>
<protein>
    <submittedName>
        <fullName evidence="3">Uncharacterized protein</fullName>
    </submittedName>
</protein>
<evidence type="ECO:0000313" key="4">
    <source>
        <dbReference type="Proteomes" id="UP000095751"/>
    </source>
</evidence>
<dbReference type="Proteomes" id="UP000095751">
    <property type="component" value="Unassembled WGS sequence"/>
</dbReference>
<dbReference type="OrthoDB" id="49445at2759"/>
<feature type="transmembrane region" description="Helical" evidence="2">
    <location>
        <begin position="560"/>
        <end position="581"/>
    </location>
</feature>
<gene>
    <name evidence="3" type="ORF">FRACYDRAFT_250738</name>
</gene>
<dbReference type="AlphaFoldDB" id="A0A1E7EPA2"/>
<feature type="transmembrane region" description="Helical" evidence="2">
    <location>
        <begin position="162"/>
        <end position="181"/>
    </location>
</feature>
<feature type="compositionally biased region" description="Low complexity" evidence="1">
    <location>
        <begin position="53"/>
        <end position="67"/>
    </location>
</feature>
<proteinExistence type="predicted"/>
<feature type="compositionally biased region" description="Basic residues" evidence="1">
    <location>
        <begin position="15"/>
        <end position="24"/>
    </location>
</feature>
<keyword evidence="2" id="KW-0472">Membrane</keyword>
<keyword evidence="2" id="KW-0812">Transmembrane</keyword>
<feature type="compositionally biased region" description="Polar residues" evidence="1">
    <location>
        <begin position="369"/>
        <end position="381"/>
    </location>
</feature>
<evidence type="ECO:0000256" key="2">
    <source>
        <dbReference type="SAM" id="Phobius"/>
    </source>
</evidence>
<sequence>MSLPNDDDDNDENRRRQKNNHHPWRSSPYGEGCGEGDDDEGVDGIYPDKKHASSSQQPSSSPLNNSLDENDESGGDERTTAATSVGSMISFTSRGSIQMRPSSSQSALHLNASNTLTTHTQTTSAVATVALTGNNNSVINVNNTVNTYDTELVRRHNSRRQLQRLGIATGVSFSFVIYLLIPTALLLSMILFGILSVTLIYNFLIYGQNELQTIVRGHGIGTLLLPTGIMETLTQTSIHDFLTDPTGFLYSVNEHIPYLLMYMIPGLSEEQLNGYVHRLSLNHQQLLRNEHGLLGYFIHTRNNSNNSGNNNNNNNSLILRFLMGDEGLREQQQQQDQLHDQSQQTIIMAGGNSNRRIMDRVGVLVSPPTTISEGISVSPSELGNDDDPTTITSPSSPSSPSQFQSVPSIPPPPPMAVVRRQSSTRRVAEEEEVVLFDAIGTAVSNYLNIASTSIRSSVRESTTNVLYGPIFRGSIGVTALGLSIGSYGLFISGTYTITPFLQPTIHLIQNTFTSLLSTVIENGGGRSTANGSTGSGSGGGSSSSSNSIGSIIGMMMPSSALLIGTTSVSFTTAVVLGLFSISSPSTDSTTDSTTTTTTTTQSSKVMNTNTK</sequence>
<feature type="compositionally biased region" description="Acidic residues" evidence="1">
    <location>
        <begin position="1"/>
        <end position="11"/>
    </location>
</feature>
<dbReference type="InParanoid" id="A0A1E7EPA2"/>
<keyword evidence="2" id="KW-1133">Transmembrane helix</keyword>